<evidence type="ECO:0000256" key="3">
    <source>
        <dbReference type="ARBA" id="ARBA00038439"/>
    </source>
</evidence>
<sequence length="355" mass="40221">MDLHRMPKQADYNFDNMEGKHDMLQCHEDHFDSGLDSLKEDELLTSFEDMTVSARTDHTEYEPWRTAITDDGDTLLHLAIIHESTEHVLQMIKLSHNHPFLNVQNHQRQTALHLAVITEQPQLVDKLLKAGADPVLVDNQGNTALHIACKKGSLACFGVITQNCQCHLASMASFPNYSGHNCLHLASINGYVSLVESLVQLGADINAQVRLFQRLDYLLYNCRQRSTKLKRLFPLRVLQEPCSGRTALHLAVDLQNPTMVHCLLDLGANVNCLNYGGFTPYHLTYGRQNEQIRCQLYERTAQELRELPDSDSDSDMEDVELLEVDVSIPNKFKTSCDFYKQTLTDGCHSTPSDVR</sequence>
<dbReference type="InterPro" id="IPR002110">
    <property type="entry name" value="Ankyrin_rpt"/>
</dbReference>
<comment type="function">
    <text evidence="6">Inhibits the activity of dimeric NF-kappa-B/REL complexes by trapping REL (RELA/p65 and NFKB1/p50) dimers in the cytoplasm by masking their nuclear localization signals. On cellular stimulation by immune and pro-inflammatory responses, becomes phosphorylated promoting ubiquitination and degradation, enabling the dimeric RELA to translocate to the nucleus and activate transcription.</text>
</comment>
<feature type="repeat" description="ANK" evidence="7">
    <location>
        <begin position="107"/>
        <end position="139"/>
    </location>
</feature>
<dbReference type="SMART" id="SM00248">
    <property type="entry name" value="ANK"/>
    <property type="match status" value="5"/>
</dbReference>
<evidence type="ECO:0000313" key="8">
    <source>
        <dbReference type="Ensembl" id="ENSORLP00015000963.1"/>
    </source>
</evidence>
<protein>
    <recommendedName>
        <fullName evidence="4">NF-kappa-B inhibitor alpha</fullName>
    </recommendedName>
    <alternativeName>
        <fullName evidence="5">I-kappa-B-alpha</fullName>
    </alternativeName>
</protein>
<keyword evidence="2 7" id="KW-0040">ANK repeat</keyword>
<evidence type="ECO:0000256" key="7">
    <source>
        <dbReference type="PROSITE-ProRule" id="PRU00023"/>
    </source>
</evidence>
<dbReference type="AlphaFoldDB" id="A0A3P9H0G2"/>
<dbReference type="InterPro" id="IPR036770">
    <property type="entry name" value="Ankyrin_rpt-contain_sf"/>
</dbReference>
<feature type="repeat" description="ANK" evidence="7">
    <location>
        <begin position="178"/>
        <end position="210"/>
    </location>
</feature>
<accession>A0A3P9H0G2</accession>
<organism evidence="8 9">
    <name type="scientific">Oryzias latipes</name>
    <name type="common">Japanese rice fish</name>
    <name type="synonym">Japanese killifish</name>
    <dbReference type="NCBI Taxonomy" id="8090"/>
    <lineage>
        <taxon>Eukaryota</taxon>
        <taxon>Metazoa</taxon>
        <taxon>Chordata</taxon>
        <taxon>Craniata</taxon>
        <taxon>Vertebrata</taxon>
        <taxon>Euteleostomi</taxon>
        <taxon>Actinopterygii</taxon>
        <taxon>Neopterygii</taxon>
        <taxon>Teleostei</taxon>
        <taxon>Neoteleostei</taxon>
        <taxon>Acanthomorphata</taxon>
        <taxon>Ovalentaria</taxon>
        <taxon>Atherinomorphae</taxon>
        <taxon>Beloniformes</taxon>
        <taxon>Adrianichthyidae</taxon>
        <taxon>Oryziinae</taxon>
        <taxon>Oryzias</taxon>
    </lineage>
</organism>
<evidence type="ECO:0000256" key="5">
    <source>
        <dbReference type="ARBA" id="ARBA00041987"/>
    </source>
</evidence>
<dbReference type="InterPro" id="IPR051070">
    <property type="entry name" value="NF-kappa-B_inhibitor"/>
</dbReference>
<feature type="repeat" description="ANK" evidence="7">
    <location>
        <begin position="243"/>
        <end position="275"/>
    </location>
</feature>
<evidence type="ECO:0000256" key="6">
    <source>
        <dbReference type="ARBA" id="ARBA00045368"/>
    </source>
</evidence>
<dbReference type="Pfam" id="PF00023">
    <property type="entry name" value="Ank"/>
    <property type="match status" value="1"/>
</dbReference>
<dbReference type="PROSITE" id="PS50088">
    <property type="entry name" value="ANK_REPEAT"/>
    <property type="match status" value="3"/>
</dbReference>
<reference evidence="8" key="3">
    <citation type="submission" date="2025-08" db="UniProtKB">
        <authorList>
            <consortium name="Ensembl"/>
        </authorList>
    </citation>
    <scope>IDENTIFICATION</scope>
    <source>
        <strain evidence="8">HSOK</strain>
    </source>
</reference>
<dbReference type="SUPFAM" id="SSF48403">
    <property type="entry name" value="Ankyrin repeat"/>
    <property type="match status" value="2"/>
</dbReference>
<dbReference type="PANTHER" id="PTHR46680">
    <property type="entry name" value="NF-KAPPA-B INHIBITOR ALPHA"/>
    <property type="match status" value="1"/>
</dbReference>
<dbReference type="PROSITE" id="PS50297">
    <property type="entry name" value="ANK_REP_REGION"/>
    <property type="match status" value="3"/>
</dbReference>
<comment type="similarity">
    <text evidence="3">Belongs to the NF-kappa-B inhibitor family.</text>
</comment>
<dbReference type="Gene3D" id="1.25.40.20">
    <property type="entry name" value="Ankyrin repeat-containing domain"/>
    <property type="match status" value="1"/>
</dbReference>
<reference evidence="8" key="4">
    <citation type="submission" date="2025-09" db="UniProtKB">
        <authorList>
            <consortium name="Ensembl"/>
        </authorList>
    </citation>
    <scope>IDENTIFICATION</scope>
    <source>
        <strain evidence="8">HSOK</strain>
    </source>
</reference>
<reference key="1">
    <citation type="journal article" date="2007" name="Nature">
        <title>The medaka draft genome and insights into vertebrate genome evolution.</title>
        <authorList>
            <person name="Kasahara M."/>
            <person name="Naruse K."/>
            <person name="Sasaki S."/>
            <person name="Nakatani Y."/>
            <person name="Qu W."/>
            <person name="Ahsan B."/>
            <person name="Yamada T."/>
            <person name="Nagayasu Y."/>
            <person name="Doi K."/>
            <person name="Kasai Y."/>
            <person name="Jindo T."/>
            <person name="Kobayashi D."/>
            <person name="Shimada A."/>
            <person name="Toyoda A."/>
            <person name="Kuroki Y."/>
            <person name="Fujiyama A."/>
            <person name="Sasaki T."/>
            <person name="Shimizu A."/>
            <person name="Asakawa S."/>
            <person name="Shimizu N."/>
            <person name="Hashimoto S."/>
            <person name="Yang J."/>
            <person name="Lee Y."/>
            <person name="Matsushima K."/>
            <person name="Sugano S."/>
            <person name="Sakaizumi M."/>
            <person name="Narita T."/>
            <person name="Ohishi K."/>
            <person name="Haga S."/>
            <person name="Ohta F."/>
            <person name="Nomoto H."/>
            <person name="Nogata K."/>
            <person name="Morishita T."/>
            <person name="Endo T."/>
            <person name="Shin-I T."/>
            <person name="Takeda H."/>
            <person name="Morishita S."/>
            <person name="Kohara Y."/>
        </authorList>
    </citation>
    <scope>NUCLEOTIDE SEQUENCE [LARGE SCALE GENOMIC DNA]</scope>
    <source>
        <strain>Hd-rR</strain>
    </source>
</reference>
<dbReference type="PANTHER" id="PTHR46680:SF1">
    <property type="entry name" value="NF-KAPPA-B INHIBITOR ALPHA"/>
    <property type="match status" value="1"/>
</dbReference>
<dbReference type="Pfam" id="PF12796">
    <property type="entry name" value="Ank_2"/>
    <property type="match status" value="1"/>
</dbReference>
<reference evidence="8 9" key="2">
    <citation type="submission" date="2017-04" db="EMBL/GenBank/DDBJ databases">
        <title>CpG methylation of centromeres and impact of large insertions on vertebrate speciation.</title>
        <authorList>
            <person name="Ichikawa K."/>
            <person name="Yoshimura J."/>
            <person name="Morishita S."/>
        </authorList>
    </citation>
    <scope>NUCLEOTIDE SEQUENCE</scope>
    <source>
        <strain evidence="8 9">HSOK</strain>
    </source>
</reference>
<proteinExistence type="inferred from homology"/>
<dbReference type="Proteomes" id="UP000265200">
    <property type="component" value="Chromosome 24"/>
</dbReference>
<dbReference type="Ensembl" id="ENSORLT00015013451.1">
    <property type="protein sequence ID" value="ENSORLP00015000963.1"/>
    <property type="gene ID" value="ENSORLG00015001549.1"/>
</dbReference>
<keyword evidence="1" id="KW-0677">Repeat</keyword>
<evidence type="ECO:0000313" key="9">
    <source>
        <dbReference type="Proteomes" id="UP000265200"/>
    </source>
</evidence>
<name>A0A3P9H0G2_ORYLA</name>
<evidence type="ECO:0000256" key="4">
    <source>
        <dbReference type="ARBA" id="ARBA00041123"/>
    </source>
</evidence>
<evidence type="ECO:0000256" key="2">
    <source>
        <dbReference type="ARBA" id="ARBA00023043"/>
    </source>
</evidence>
<evidence type="ECO:0000256" key="1">
    <source>
        <dbReference type="ARBA" id="ARBA00022737"/>
    </source>
</evidence>
<dbReference type="PRINTS" id="PR01415">
    <property type="entry name" value="ANKYRIN"/>
</dbReference>